<reference evidence="2 3" key="1">
    <citation type="submission" date="2021-06" db="EMBL/GenBank/DDBJ databases">
        <authorList>
            <person name="Kallberg Y."/>
            <person name="Tangrot J."/>
            <person name="Rosling A."/>
        </authorList>
    </citation>
    <scope>NUCLEOTIDE SEQUENCE [LARGE SCALE GENOMIC DNA]</scope>
    <source>
        <strain evidence="2 3">120-4 pot B 10/14</strain>
    </source>
</reference>
<evidence type="ECO:0000313" key="2">
    <source>
        <dbReference type="EMBL" id="CAG8618536.1"/>
    </source>
</evidence>
<feature type="region of interest" description="Disordered" evidence="1">
    <location>
        <begin position="56"/>
        <end position="118"/>
    </location>
</feature>
<keyword evidence="3" id="KW-1185">Reference proteome</keyword>
<evidence type="ECO:0000256" key="1">
    <source>
        <dbReference type="SAM" id="MobiDB-lite"/>
    </source>
</evidence>
<feature type="compositionally biased region" description="Basic residues" evidence="1">
    <location>
        <begin position="107"/>
        <end position="118"/>
    </location>
</feature>
<proteinExistence type="predicted"/>
<dbReference type="Proteomes" id="UP000789901">
    <property type="component" value="Unassembled WGS sequence"/>
</dbReference>
<protein>
    <submittedName>
        <fullName evidence="2">32748_t:CDS:1</fullName>
    </submittedName>
</protein>
<accession>A0ABN7UKD4</accession>
<gene>
    <name evidence="2" type="ORF">GMARGA_LOCUS7719</name>
</gene>
<evidence type="ECO:0000313" key="3">
    <source>
        <dbReference type="Proteomes" id="UP000789901"/>
    </source>
</evidence>
<feature type="compositionally biased region" description="Basic and acidic residues" evidence="1">
    <location>
        <begin position="56"/>
        <end position="75"/>
    </location>
</feature>
<feature type="compositionally biased region" description="Basic and acidic residues" evidence="1">
    <location>
        <begin position="95"/>
        <end position="106"/>
    </location>
</feature>
<comment type="caution">
    <text evidence="2">The sequence shown here is derived from an EMBL/GenBank/DDBJ whole genome shotgun (WGS) entry which is preliminary data.</text>
</comment>
<dbReference type="EMBL" id="CAJVQB010003817">
    <property type="protein sequence ID" value="CAG8618536.1"/>
    <property type="molecule type" value="Genomic_DNA"/>
</dbReference>
<sequence>MGKGKLKINKLDHLQVIGWKIEKKDVVENKIVREVKKSAQCEIRVNSLVVSLLEKRSRGTKKKNEVHTGASDKHQKGFLRPFGSNGWKRYTIGSEKPDATSEEMGKRTKYRFRKKEGG</sequence>
<organism evidence="2 3">
    <name type="scientific">Gigaspora margarita</name>
    <dbReference type="NCBI Taxonomy" id="4874"/>
    <lineage>
        <taxon>Eukaryota</taxon>
        <taxon>Fungi</taxon>
        <taxon>Fungi incertae sedis</taxon>
        <taxon>Mucoromycota</taxon>
        <taxon>Glomeromycotina</taxon>
        <taxon>Glomeromycetes</taxon>
        <taxon>Diversisporales</taxon>
        <taxon>Gigasporaceae</taxon>
        <taxon>Gigaspora</taxon>
    </lineage>
</organism>
<name>A0ABN7UKD4_GIGMA</name>